<dbReference type="Gene3D" id="1.20.1250.10">
    <property type="match status" value="1"/>
</dbReference>
<keyword evidence="2" id="KW-1185">Reference proteome</keyword>
<dbReference type="EMBL" id="JAHRIO010082092">
    <property type="protein sequence ID" value="MEQ2185769.1"/>
    <property type="molecule type" value="Genomic_DNA"/>
</dbReference>
<evidence type="ECO:0000313" key="1">
    <source>
        <dbReference type="EMBL" id="MEQ2185769.1"/>
    </source>
</evidence>
<dbReference type="InterPro" id="IPR009079">
    <property type="entry name" value="4_helix_cytokine-like_core"/>
</dbReference>
<dbReference type="SUPFAM" id="SSF47266">
    <property type="entry name" value="4-helical cytokines"/>
    <property type="match status" value="1"/>
</dbReference>
<comment type="caution">
    <text evidence="1">The sequence shown here is derived from an EMBL/GenBank/DDBJ whole genome shotgun (WGS) entry which is preliminary data.</text>
</comment>
<evidence type="ECO:0000313" key="2">
    <source>
        <dbReference type="Proteomes" id="UP001476798"/>
    </source>
</evidence>
<organism evidence="1 2">
    <name type="scientific">Goodea atripinnis</name>
    <dbReference type="NCBI Taxonomy" id="208336"/>
    <lineage>
        <taxon>Eukaryota</taxon>
        <taxon>Metazoa</taxon>
        <taxon>Chordata</taxon>
        <taxon>Craniata</taxon>
        <taxon>Vertebrata</taxon>
        <taxon>Euteleostomi</taxon>
        <taxon>Actinopterygii</taxon>
        <taxon>Neopterygii</taxon>
        <taxon>Teleostei</taxon>
        <taxon>Neoteleostei</taxon>
        <taxon>Acanthomorphata</taxon>
        <taxon>Ovalentaria</taxon>
        <taxon>Atherinomorphae</taxon>
        <taxon>Cyprinodontiformes</taxon>
        <taxon>Goodeidae</taxon>
        <taxon>Goodea</taxon>
    </lineage>
</organism>
<dbReference type="Proteomes" id="UP001476798">
    <property type="component" value="Unassembled WGS sequence"/>
</dbReference>
<accession>A0ABV0PQK4</accession>
<evidence type="ECO:0008006" key="3">
    <source>
        <dbReference type="Google" id="ProtNLM"/>
    </source>
</evidence>
<reference evidence="1 2" key="1">
    <citation type="submission" date="2021-06" db="EMBL/GenBank/DDBJ databases">
        <authorList>
            <person name="Palmer J.M."/>
        </authorList>
    </citation>
    <scope>NUCLEOTIDE SEQUENCE [LARGE SCALE GENOMIC DNA]</scope>
    <source>
        <strain evidence="1 2">GA_2019</strain>
        <tissue evidence="1">Muscle</tissue>
    </source>
</reference>
<protein>
    <recommendedName>
        <fullName evidence="3">Ciliary neurotrophic factor</fullName>
    </recommendedName>
</protein>
<name>A0ABV0PQK4_9TELE</name>
<sequence length="161" mass="18703">MAVITHEFFQDNLRLLLSQEKSIKSPNPQVPDEVPSAAVTGFNITEKLQDIYTKDELFQLHLSQVEIYVKELLPDPQPVLDHLSVPKARLVHIFNIVKYLIKHMDPLMPLPTSTAPLQLSHNYNYAKKVYVWNVIVRLRDWGQEVQLMKEEKLMCRNNTAL</sequence>
<proteinExistence type="predicted"/>
<gene>
    <name evidence="1" type="ORF">GOODEAATRI_021643</name>
</gene>